<feature type="non-terminal residue" evidence="4">
    <location>
        <position position="93"/>
    </location>
</feature>
<dbReference type="PANTHER" id="PTHR16099">
    <property type="entry name" value="8-OXO-DGTP DIPHOSPHATES NUDT15"/>
    <property type="match status" value="1"/>
</dbReference>
<dbReference type="Proteomes" id="UP000178372">
    <property type="component" value="Unassembled WGS sequence"/>
</dbReference>
<protein>
    <submittedName>
        <fullName evidence="4">DNA mismatch repair protein MutT</fullName>
    </submittedName>
</protein>
<evidence type="ECO:0000313" key="5">
    <source>
        <dbReference type="Proteomes" id="UP000178372"/>
    </source>
</evidence>
<accession>A0A1F7G9A8</accession>
<dbReference type="InterPro" id="IPR020084">
    <property type="entry name" value="NUDIX_hydrolase_CS"/>
</dbReference>
<gene>
    <name evidence="4" type="ORF">A2690_03130</name>
</gene>
<comment type="caution">
    <text evidence="4">The sequence shown here is derived from an EMBL/GenBank/DDBJ whole genome shotgun (WGS) entry which is preliminary data.</text>
</comment>
<dbReference type="Gene3D" id="3.90.79.10">
    <property type="entry name" value="Nucleoside Triphosphate Pyrophosphohydrolase"/>
    <property type="match status" value="1"/>
</dbReference>
<evidence type="ECO:0000313" key="4">
    <source>
        <dbReference type="EMBL" id="OGK15480.1"/>
    </source>
</evidence>
<evidence type="ECO:0000259" key="3">
    <source>
        <dbReference type="PROSITE" id="PS51462"/>
    </source>
</evidence>
<evidence type="ECO:0000256" key="2">
    <source>
        <dbReference type="RuleBase" id="RU003476"/>
    </source>
</evidence>
<feature type="domain" description="Nudix hydrolase" evidence="3">
    <location>
        <begin position="2"/>
        <end position="93"/>
    </location>
</feature>
<sequence length="93" mass="10400">MENRPKVGVGVLVVKDGKTLFGKRKNAHGDGLWCFPGGHLELNESWEECAVRETMEETGLKIKNVRFATATNDIFPVEGKHYITIFMIAGYDS</sequence>
<proteinExistence type="inferred from homology"/>
<keyword evidence="1 2" id="KW-0378">Hydrolase</keyword>
<dbReference type="InterPro" id="IPR000086">
    <property type="entry name" value="NUDIX_hydrolase_dom"/>
</dbReference>
<dbReference type="GO" id="GO:0035539">
    <property type="term" value="F:8-oxo-7,8-dihydrodeoxyguanosine triphosphate pyrophosphatase activity"/>
    <property type="evidence" value="ECO:0007669"/>
    <property type="project" value="TreeGrafter"/>
</dbReference>
<dbReference type="SUPFAM" id="SSF55811">
    <property type="entry name" value="Nudix"/>
    <property type="match status" value="1"/>
</dbReference>
<dbReference type="PRINTS" id="PR00502">
    <property type="entry name" value="NUDIXFAMILY"/>
</dbReference>
<reference evidence="4 5" key="1">
    <citation type="journal article" date="2016" name="Nat. Commun.">
        <title>Thousands of microbial genomes shed light on interconnected biogeochemical processes in an aquifer system.</title>
        <authorList>
            <person name="Anantharaman K."/>
            <person name="Brown C.T."/>
            <person name="Hug L.A."/>
            <person name="Sharon I."/>
            <person name="Castelle C.J."/>
            <person name="Probst A.J."/>
            <person name="Thomas B.C."/>
            <person name="Singh A."/>
            <person name="Wilkins M.J."/>
            <person name="Karaoz U."/>
            <person name="Brodie E.L."/>
            <person name="Williams K.H."/>
            <person name="Hubbard S.S."/>
            <person name="Banfield J.F."/>
        </authorList>
    </citation>
    <scope>NUCLEOTIDE SEQUENCE [LARGE SCALE GENOMIC DNA]</scope>
</reference>
<dbReference type="CDD" id="cd04678">
    <property type="entry name" value="NUDIX_MTH2_Nudt15"/>
    <property type="match status" value="1"/>
</dbReference>
<dbReference type="PROSITE" id="PS00893">
    <property type="entry name" value="NUDIX_BOX"/>
    <property type="match status" value="1"/>
</dbReference>
<dbReference type="AlphaFoldDB" id="A0A1F7G9A8"/>
<dbReference type="GO" id="GO:0006203">
    <property type="term" value="P:dGTP catabolic process"/>
    <property type="evidence" value="ECO:0007669"/>
    <property type="project" value="TreeGrafter"/>
</dbReference>
<organism evidence="4 5">
    <name type="scientific">Candidatus Roizmanbacteria bacterium RIFCSPHIGHO2_01_FULL_39_12b</name>
    <dbReference type="NCBI Taxonomy" id="1802030"/>
    <lineage>
        <taxon>Bacteria</taxon>
        <taxon>Candidatus Roizmaniibacteriota</taxon>
    </lineage>
</organism>
<dbReference type="GO" id="GO:0005829">
    <property type="term" value="C:cytosol"/>
    <property type="evidence" value="ECO:0007669"/>
    <property type="project" value="TreeGrafter"/>
</dbReference>
<dbReference type="PANTHER" id="PTHR16099:SF5">
    <property type="entry name" value="NUCLEOTIDE TRIPHOSPHATE DIPHOSPHATASE NUDT15"/>
    <property type="match status" value="1"/>
</dbReference>
<dbReference type="Pfam" id="PF00293">
    <property type="entry name" value="NUDIX"/>
    <property type="match status" value="1"/>
</dbReference>
<dbReference type="FunFam" id="3.90.79.10:FF:000060">
    <property type="entry name" value="Nudix hydrolase 1"/>
    <property type="match status" value="1"/>
</dbReference>
<evidence type="ECO:0000256" key="1">
    <source>
        <dbReference type="ARBA" id="ARBA00022801"/>
    </source>
</evidence>
<comment type="similarity">
    <text evidence="2">Belongs to the Nudix hydrolase family.</text>
</comment>
<dbReference type="InterPro" id="IPR020476">
    <property type="entry name" value="Nudix_hydrolase"/>
</dbReference>
<dbReference type="PROSITE" id="PS51462">
    <property type="entry name" value="NUDIX"/>
    <property type="match status" value="1"/>
</dbReference>
<name>A0A1F7G9A8_9BACT</name>
<dbReference type="InterPro" id="IPR015797">
    <property type="entry name" value="NUDIX_hydrolase-like_dom_sf"/>
</dbReference>
<dbReference type="EMBL" id="MFZF01000030">
    <property type="protein sequence ID" value="OGK15480.1"/>
    <property type="molecule type" value="Genomic_DNA"/>
</dbReference>